<sequence>MRMSESSMSLRLIRKGLMAMEGVDLAMTRGFVGLFFQHFGGPACLFDVESRAEVLLLRGGCVGA</sequence>
<evidence type="ECO:0000313" key="2">
    <source>
        <dbReference type="Proteomes" id="UP000002274"/>
    </source>
</evidence>
<protein>
    <submittedName>
        <fullName evidence="1">Uncharacterized protein</fullName>
    </submittedName>
</protein>
<proteinExistence type="predicted"/>
<dbReference type="AlphaFoldDB" id="A2C953"/>
<dbReference type="EMBL" id="CP000554">
    <property type="protein sequence ID" value="ABM78013.1"/>
    <property type="molecule type" value="Genomic_DNA"/>
</dbReference>
<evidence type="ECO:0000313" key="1">
    <source>
        <dbReference type="EMBL" id="ABM78013.1"/>
    </source>
</evidence>
<dbReference type="Proteomes" id="UP000002274">
    <property type="component" value="Chromosome"/>
</dbReference>
<dbReference type="HOGENOM" id="CLU_2864246_0_0_3"/>
<accession>A2C953</accession>
<reference evidence="1 2" key="1">
    <citation type="journal article" date="2007" name="PLoS Genet.">
        <title>Patterns and implications of gene gain and loss in the evolution of Prochlorococcus.</title>
        <authorList>
            <person name="Kettler G.C."/>
            <person name="Martiny A.C."/>
            <person name="Huang K."/>
            <person name="Zucker J."/>
            <person name="Coleman M.L."/>
            <person name="Rodrigue S."/>
            <person name="Chen F."/>
            <person name="Lapidus A."/>
            <person name="Ferriera S."/>
            <person name="Johnson J."/>
            <person name="Steglich C."/>
            <person name="Church G.M."/>
            <person name="Richardson P."/>
            <person name="Chisholm S.W."/>
        </authorList>
    </citation>
    <scope>NUCLEOTIDE SEQUENCE [LARGE SCALE GENOMIC DNA]</scope>
    <source>
        <strain evidence="1 2">MIT 9303</strain>
    </source>
</reference>
<gene>
    <name evidence="1" type="ordered locus">P9303_12661</name>
</gene>
<dbReference type="KEGG" id="pmf:P9303_12661"/>
<name>A2C953_PROM3</name>
<organism evidence="1 2">
    <name type="scientific">Prochlorococcus marinus (strain MIT 9303)</name>
    <dbReference type="NCBI Taxonomy" id="59922"/>
    <lineage>
        <taxon>Bacteria</taxon>
        <taxon>Bacillati</taxon>
        <taxon>Cyanobacteriota</taxon>
        <taxon>Cyanophyceae</taxon>
        <taxon>Synechococcales</taxon>
        <taxon>Prochlorococcaceae</taxon>
        <taxon>Prochlorococcus</taxon>
    </lineage>
</organism>